<dbReference type="EMBL" id="KQ981049">
    <property type="protein sequence ID" value="KYN10023.1"/>
    <property type="molecule type" value="Genomic_DNA"/>
</dbReference>
<evidence type="ECO:0000256" key="1">
    <source>
        <dbReference type="SAM" id="MobiDB-lite"/>
    </source>
</evidence>
<feature type="compositionally biased region" description="Basic and acidic residues" evidence="1">
    <location>
        <begin position="56"/>
        <end position="65"/>
    </location>
</feature>
<proteinExistence type="predicted"/>
<reference evidence="3 4" key="1">
    <citation type="submission" date="2015-09" db="EMBL/GenBank/DDBJ databases">
        <title>Trachymyrmex cornetzi WGS genome.</title>
        <authorList>
            <person name="Nygaard S."/>
            <person name="Hu H."/>
            <person name="Boomsma J."/>
            <person name="Zhang G."/>
        </authorList>
    </citation>
    <scope>NUCLEOTIDE SEQUENCE [LARGE SCALE GENOMIC DNA]</scope>
    <source>
        <strain evidence="3">Tcor2-1</strain>
        <tissue evidence="3">Whole body</tissue>
    </source>
</reference>
<sequence length="129" mass="14660">MSDPNKFTITALKELLIAHGLSGADTKTELIARLIEADPSGTWPNSEQNEGNDDTESTRQADARDTQPTTSRQQREADLCRREKELAERELVIVRLKLEATRKMLQIERVTEDNRHATTTIDMQRRGVD</sequence>
<dbReference type="InterPro" id="IPR036361">
    <property type="entry name" value="SAP_dom_sf"/>
</dbReference>
<name>A0A151IT81_9HYME</name>
<dbReference type="AlphaFoldDB" id="A0A151IT81"/>
<dbReference type="Pfam" id="PF02037">
    <property type="entry name" value="SAP"/>
    <property type="match status" value="1"/>
</dbReference>
<dbReference type="SMART" id="SM00513">
    <property type="entry name" value="SAP"/>
    <property type="match status" value="1"/>
</dbReference>
<protein>
    <recommendedName>
        <fullName evidence="2">SAP domain-containing protein</fullName>
    </recommendedName>
</protein>
<accession>A0A151IT81</accession>
<dbReference type="Gene3D" id="1.10.720.30">
    <property type="entry name" value="SAP domain"/>
    <property type="match status" value="1"/>
</dbReference>
<feature type="region of interest" description="Disordered" evidence="1">
    <location>
        <begin position="36"/>
        <end position="80"/>
    </location>
</feature>
<keyword evidence="4" id="KW-1185">Reference proteome</keyword>
<dbReference type="InterPro" id="IPR003034">
    <property type="entry name" value="SAP_dom"/>
</dbReference>
<gene>
    <name evidence="3" type="ORF">ALC57_17857</name>
</gene>
<dbReference type="Proteomes" id="UP000078492">
    <property type="component" value="Unassembled WGS sequence"/>
</dbReference>
<evidence type="ECO:0000259" key="2">
    <source>
        <dbReference type="SMART" id="SM00513"/>
    </source>
</evidence>
<evidence type="ECO:0000313" key="4">
    <source>
        <dbReference type="Proteomes" id="UP000078492"/>
    </source>
</evidence>
<evidence type="ECO:0000313" key="3">
    <source>
        <dbReference type="EMBL" id="KYN10023.1"/>
    </source>
</evidence>
<organism evidence="3 4">
    <name type="scientific">Trachymyrmex cornetzi</name>
    <dbReference type="NCBI Taxonomy" id="471704"/>
    <lineage>
        <taxon>Eukaryota</taxon>
        <taxon>Metazoa</taxon>
        <taxon>Ecdysozoa</taxon>
        <taxon>Arthropoda</taxon>
        <taxon>Hexapoda</taxon>
        <taxon>Insecta</taxon>
        <taxon>Pterygota</taxon>
        <taxon>Neoptera</taxon>
        <taxon>Endopterygota</taxon>
        <taxon>Hymenoptera</taxon>
        <taxon>Apocrita</taxon>
        <taxon>Aculeata</taxon>
        <taxon>Formicoidea</taxon>
        <taxon>Formicidae</taxon>
        <taxon>Myrmicinae</taxon>
        <taxon>Trachymyrmex</taxon>
    </lineage>
</organism>
<feature type="domain" description="SAP" evidence="2">
    <location>
        <begin position="4"/>
        <end position="38"/>
    </location>
</feature>